<feature type="compositionally biased region" description="Basic residues" evidence="3">
    <location>
        <begin position="253"/>
        <end position="264"/>
    </location>
</feature>
<feature type="domain" description="Phospholipid/glycerol acyltransferase" evidence="4">
    <location>
        <begin position="38"/>
        <end position="152"/>
    </location>
</feature>
<dbReference type="EMBL" id="LQPG01000022">
    <property type="protein sequence ID" value="ORW10446.1"/>
    <property type="molecule type" value="Genomic_DNA"/>
</dbReference>
<evidence type="ECO:0000313" key="6">
    <source>
        <dbReference type="Proteomes" id="UP000193866"/>
    </source>
</evidence>
<dbReference type="GO" id="GO:0003841">
    <property type="term" value="F:1-acylglycerol-3-phosphate O-acyltransferase activity"/>
    <property type="evidence" value="ECO:0007669"/>
    <property type="project" value="TreeGrafter"/>
</dbReference>
<dbReference type="PANTHER" id="PTHR10434">
    <property type="entry name" value="1-ACYL-SN-GLYCEROL-3-PHOSPHATE ACYLTRANSFERASE"/>
    <property type="match status" value="1"/>
</dbReference>
<feature type="region of interest" description="Disordered" evidence="3">
    <location>
        <begin position="218"/>
        <end position="264"/>
    </location>
</feature>
<dbReference type="SMART" id="SM00563">
    <property type="entry name" value="PlsC"/>
    <property type="match status" value="1"/>
</dbReference>
<protein>
    <submittedName>
        <fullName evidence="5">Acyltransferase</fullName>
    </submittedName>
</protein>
<keyword evidence="1 5" id="KW-0808">Transferase</keyword>
<evidence type="ECO:0000256" key="2">
    <source>
        <dbReference type="ARBA" id="ARBA00023315"/>
    </source>
</evidence>
<dbReference type="GO" id="GO:0006654">
    <property type="term" value="P:phosphatidic acid biosynthetic process"/>
    <property type="evidence" value="ECO:0007669"/>
    <property type="project" value="TreeGrafter"/>
</dbReference>
<dbReference type="STRING" id="1108812.AWC16_13815"/>
<dbReference type="AlphaFoldDB" id="A0A1X1YH61"/>
<dbReference type="PANTHER" id="PTHR10434:SF55">
    <property type="entry name" value="POSSIBLE ACYLTRANSFERASE"/>
    <property type="match status" value="1"/>
</dbReference>
<dbReference type="InterPro" id="IPR002123">
    <property type="entry name" value="Plipid/glycerol_acylTrfase"/>
</dbReference>
<organism evidence="5 6">
    <name type="scientific">Mycolicibacter longobardus</name>
    <dbReference type="NCBI Taxonomy" id="1108812"/>
    <lineage>
        <taxon>Bacteria</taxon>
        <taxon>Bacillati</taxon>
        <taxon>Actinomycetota</taxon>
        <taxon>Actinomycetes</taxon>
        <taxon>Mycobacteriales</taxon>
        <taxon>Mycobacteriaceae</taxon>
        <taxon>Mycolicibacter</taxon>
    </lineage>
</organism>
<dbReference type="Pfam" id="PF01553">
    <property type="entry name" value="Acyltransferase"/>
    <property type="match status" value="1"/>
</dbReference>
<sequence length="264" mass="29442">MAEPFFRALEIVVPRLVKFNGPHVTIDGLANIPERGGAVLTFNHTGYLDWYPGSVAALRRRRRLRFMIKVEMTEVPVVNYVIKHIKLIPVDRSAGAGAYDVAVQRLADGELVGLHPEATISRSFELTDFKTGAARMAHTAGVPLIPVIVWGIHRVWTKDHPKQLWRNNIPVLTKIGRPMAASADIEATTAELHNTMAAMLEEAQLEYPHPAGAHWVPRRLGGSAPTPAEAQQLREAELAERDRRRLERADGGRRRRVLPGRSPH</sequence>
<evidence type="ECO:0000256" key="3">
    <source>
        <dbReference type="SAM" id="MobiDB-lite"/>
    </source>
</evidence>
<dbReference type="CDD" id="cd07989">
    <property type="entry name" value="LPLAT_AGPAT-like"/>
    <property type="match status" value="1"/>
</dbReference>
<dbReference type="OrthoDB" id="3210041at2"/>
<keyword evidence="6" id="KW-1185">Reference proteome</keyword>
<accession>A0A1X1YH61</accession>
<evidence type="ECO:0000259" key="4">
    <source>
        <dbReference type="SMART" id="SM00563"/>
    </source>
</evidence>
<dbReference type="GO" id="GO:0005886">
    <property type="term" value="C:plasma membrane"/>
    <property type="evidence" value="ECO:0007669"/>
    <property type="project" value="TreeGrafter"/>
</dbReference>
<keyword evidence="2 5" id="KW-0012">Acyltransferase</keyword>
<evidence type="ECO:0000313" key="5">
    <source>
        <dbReference type="EMBL" id="ORW10446.1"/>
    </source>
</evidence>
<proteinExistence type="predicted"/>
<dbReference type="Proteomes" id="UP000193866">
    <property type="component" value="Unassembled WGS sequence"/>
</dbReference>
<dbReference type="SUPFAM" id="SSF69593">
    <property type="entry name" value="Glycerol-3-phosphate (1)-acyltransferase"/>
    <property type="match status" value="1"/>
</dbReference>
<evidence type="ECO:0000256" key="1">
    <source>
        <dbReference type="ARBA" id="ARBA00022679"/>
    </source>
</evidence>
<reference evidence="5 6" key="1">
    <citation type="submission" date="2016-01" db="EMBL/GenBank/DDBJ databases">
        <title>The new phylogeny of the genus Mycobacterium.</title>
        <authorList>
            <person name="Tarcisio F."/>
            <person name="Conor M."/>
            <person name="Antonella G."/>
            <person name="Elisabetta G."/>
            <person name="Giulia F.S."/>
            <person name="Sara T."/>
            <person name="Anna F."/>
            <person name="Clotilde B."/>
            <person name="Roberto B."/>
            <person name="Veronica D.S."/>
            <person name="Fabio R."/>
            <person name="Monica P."/>
            <person name="Olivier J."/>
            <person name="Enrico T."/>
            <person name="Nicola S."/>
        </authorList>
    </citation>
    <scope>NUCLEOTIDE SEQUENCE [LARGE SCALE GENOMIC DNA]</scope>
    <source>
        <strain evidence="5 6">DSM 45394</strain>
    </source>
</reference>
<gene>
    <name evidence="5" type="ORF">AWC16_13815</name>
</gene>
<feature type="compositionally biased region" description="Basic and acidic residues" evidence="3">
    <location>
        <begin position="232"/>
        <end position="252"/>
    </location>
</feature>
<name>A0A1X1YH61_9MYCO</name>
<dbReference type="RefSeq" id="WP_085265080.1">
    <property type="nucleotide sequence ID" value="NZ_LQPG01000022.1"/>
</dbReference>
<comment type="caution">
    <text evidence="5">The sequence shown here is derived from an EMBL/GenBank/DDBJ whole genome shotgun (WGS) entry which is preliminary data.</text>
</comment>